<dbReference type="SUPFAM" id="SSF81631">
    <property type="entry name" value="PAP/OAS1 substrate-binding domain"/>
    <property type="match status" value="1"/>
</dbReference>
<evidence type="ECO:0000313" key="6">
    <source>
        <dbReference type="EMBL" id="KRY79310.1"/>
    </source>
</evidence>
<feature type="compositionally biased region" description="Acidic residues" evidence="4">
    <location>
        <begin position="1011"/>
        <end position="1031"/>
    </location>
</feature>
<dbReference type="GO" id="GO:0042393">
    <property type="term" value="F:histone binding"/>
    <property type="evidence" value="ECO:0007669"/>
    <property type="project" value="TreeGrafter"/>
</dbReference>
<accession>A0A0V1F041</accession>
<feature type="region of interest" description="Disordered" evidence="4">
    <location>
        <begin position="1009"/>
        <end position="1032"/>
    </location>
</feature>
<comment type="similarity">
    <text evidence="2">Belongs to the NOC2 family.</text>
</comment>
<dbReference type="Gene3D" id="1.10.1410.10">
    <property type="match status" value="1"/>
</dbReference>
<evidence type="ECO:0000256" key="2">
    <source>
        <dbReference type="ARBA" id="ARBA00005907"/>
    </source>
</evidence>
<dbReference type="CDD" id="cd05402">
    <property type="entry name" value="NT_PAP_TUTase"/>
    <property type="match status" value="1"/>
</dbReference>
<feature type="domain" description="Poly(A) RNA polymerase mitochondrial-like central palm" evidence="5">
    <location>
        <begin position="690"/>
        <end position="817"/>
    </location>
</feature>
<reference evidence="6 7" key="1">
    <citation type="submission" date="2015-01" db="EMBL/GenBank/DDBJ databases">
        <title>Evolution of Trichinella species and genotypes.</title>
        <authorList>
            <person name="Korhonen P.K."/>
            <person name="Edoardo P."/>
            <person name="Giuseppe L.R."/>
            <person name="Gasser R.B."/>
        </authorList>
    </citation>
    <scope>NUCLEOTIDE SEQUENCE [LARGE SCALE GENOMIC DNA]</scope>
    <source>
        <strain evidence="6">ISS13</strain>
    </source>
</reference>
<dbReference type="Pfam" id="PF22600">
    <property type="entry name" value="MTPAP-like_central"/>
    <property type="match status" value="1"/>
</dbReference>
<dbReference type="InterPro" id="IPR043519">
    <property type="entry name" value="NT_sf"/>
</dbReference>
<dbReference type="GO" id="GO:0042273">
    <property type="term" value="P:ribosomal large subunit biogenesis"/>
    <property type="evidence" value="ECO:0007669"/>
    <property type="project" value="TreeGrafter"/>
</dbReference>
<dbReference type="InterPro" id="IPR016024">
    <property type="entry name" value="ARM-type_fold"/>
</dbReference>
<dbReference type="InterPro" id="IPR054708">
    <property type="entry name" value="MTPAP-like_central"/>
</dbReference>
<feature type="region of interest" description="Disordered" evidence="4">
    <location>
        <begin position="613"/>
        <end position="637"/>
    </location>
</feature>
<dbReference type="GO" id="GO:0003714">
    <property type="term" value="F:transcription corepressor activity"/>
    <property type="evidence" value="ECO:0007669"/>
    <property type="project" value="TreeGrafter"/>
</dbReference>
<feature type="region of interest" description="Disordered" evidence="4">
    <location>
        <begin position="1"/>
        <end position="29"/>
    </location>
</feature>
<gene>
    <name evidence="6" type="primary">Noc2l</name>
    <name evidence="6" type="ORF">T4A_1905</name>
</gene>
<dbReference type="EMBL" id="JYDR01000002">
    <property type="protein sequence ID" value="KRY79310.1"/>
    <property type="molecule type" value="Genomic_DNA"/>
</dbReference>
<dbReference type="GO" id="GO:0005654">
    <property type="term" value="C:nucleoplasm"/>
    <property type="evidence" value="ECO:0007669"/>
    <property type="project" value="TreeGrafter"/>
</dbReference>
<keyword evidence="3" id="KW-0539">Nucleus</keyword>
<protein>
    <submittedName>
        <fullName evidence="6">Nucleolar complex protein 2-like protein</fullName>
    </submittedName>
</protein>
<dbReference type="SUPFAM" id="SSF81301">
    <property type="entry name" value="Nucleotidyltransferase"/>
    <property type="match status" value="1"/>
</dbReference>
<dbReference type="InterPro" id="IPR005343">
    <property type="entry name" value="Noc2"/>
</dbReference>
<dbReference type="PANTHER" id="PTHR12687:SF4">
    <property type="entry name" value="NUCLEOLAR COMPLEX PROTEIN 2 HOMOLOG"/>
    <property type="match status" value="1"/>
</dbReference>
<dbReference type="GO" id="GO:0000122">
    <property type="term" value="P:negative regulation of transcription by RNA polymerase II"/>
    <property type="evidence" value="ECO:0007669"/>
    <property type="project" value="TreeGrafter"/>
</dbReference>
<dbReference type="GO" id="GO:0030691">
    <property type="term" value="C:Noc2p-Noc3p complex"/>
    <property type="evidence" value="ECO:0007669"/>
    <property type="project" value="TreeGrafter"/>
</dbReference>
<dbReference type="PANTHER" id="PTHR12687">
    <property type="entry name" value="NUCLEOLAR COMPLEX 2 AND RAD4-RELATED"/>
    <property type="match status" value="1"/>
</dbReference>
<dbReference type="GO" id="GO:0030690">
    <property type="term" value="C:Noc1p-Noc2p complex"/>
    <property type="evidence" value="ECO:0007669"/>
    <property type="project" value="TreeGrafter"/>
</dbReference>
<dbReference type="Gene3D" id="3.30.460.10">
    <property type="entry name" value="Beta Polymerase, domain 2"/>
    <property type="match status" value="1"/>
</dbReference>
<evidence type="ECO:0000256" key="4">
    <source>
        <dbReference type="SAM" id="MobiDB-lite"/>
    </source>
</evidence>
<sequence>MEKNKSKTRKRQLSTGTSDEQRKKLSLHLQETDPEFYEFLKDEDPDIFTDGTLEGYLDELNEAGLEEEMYDEDGNDTEDSFSADDDDSEFGDENTAEDDFEADVDDNQPFEETVLHKLKNDKISALRFIVGKFAAAVAEVGVDVSKFAVSGTVNGIEDVNAILRYCFTLFPSMWINIVKSNAIPSKRSRKKGKWRKLFPLVRTYLKLLLRLIPELQNADVLAATLTHVLKVIQYYSVLLRTSKMLLRKLISVWTTKEEKCRRLAYDCIEKLVKMLSEDVYEMVFRRMYLAYVRNSKIITYSNWSSVHLMQDCFSSLCLVQPSITYKNAFLFIRQLAISLRNAYTQNTKKAINSVHSWHFVQSINLWCHVLVQHPNQRIWHPLRYPVVQVSFGCMRLLPSAKCLPLMFLITKSLLKLSEHCKQFIPVHLTLIKILQMVDLDGKVKRSSLKPIDFDCTLKVSSSQMLESGFKVAVMENLIELLLNFFHLHRFNVAFPELIFIPMQRLNKYVKKCRCAEFSMQIKDLCEVLRKQSAFIVERRRGAMTEFAKMNSGTSELNIAVKGQSPLELHFCKFKAIKEREKDIKNFIYNKEDITENDLKRATKVKTVKIQKMNNEKQKQNNKKTSENKFSKMHNDSVDNKHSNEDLVVDWIVLKTMQTQIKEMAPSEELLNLFSKANELEQQSIVIHEMQKIREITEREKLCSCLEEYFQRCNENVDVVLFGSSVNGFGWQNSDVDMTVFYRSTPTKGKEVVDSPGAPIEKFYKLLQKWPGLEGKAHLVQSKRCPLIHFRCDGNYRCELSLNNIHSVRTTQWLRQFADTYSEWLPRLASLIRFWISEYMNSKDEKFNSYPLLLMLITFLRQSGYIPYKCDLFEDEMSELTLQEENCKKIPSVSRLFAKFVCFLDQLPWTLRDVVFQPRRADVVPSMEFLAESSRLAVDKSVDYNLFKFSHVNVQDPLDCTHNPAGSIRRNAAFLFRIFVQRTWRMVMKSVLPDNGSKLALCPRLFSIPPADEAEDEDDNDDDDDDGSGDETMDFREMDRSIECVGKYRVLIKPNAFIYDCLQREMIEKCLFVDTGESFRLFFHHTLRTILYTLKEIYLFNMDSATATGDLNDQLNAVLANFSNFPQRFSVGAFELHCRSTASTWIHRGSVAKRFCLHCPESKFPHNCEVCISKILFDVTGSSPFLLKLVGLLVNNKDRLYLELRMDSECRMDLGDFCKSFSEMLVRMQNHCFQHFSSNSTLNNDTDHHQAQGAVL</sequence>
<feature type="compositionally biased region" description="Basic residues" evidence="4">
    <location>
        <begin position="1"/>
        <end position="12"/>
    </location>
</feature>
<name>A0A0V1F041_TRIPS</name>
<evidence type="ECO:0000313" key="7">
    <source>
        <dbReference type="Proteomes" id="UP000054632"/>
    </source>
</evidence>
<comment type="caution">
    <text evidence="6">The sequence shown here is derived from an EMBL/GenBank/DDBJ whole genome shotgun (WGS) entry which is preliminary data.</text>
</comment>
<dbReference type="SUPFAM" id="SSF48371">
    <property type="entry name" value="ARM repeat"/>
    <property type="match status" value="1"/>
</dbReference>
<comment type="subcellular location">
    <subcellularLocation>
        <location evidence="1">Nucleus</location>
    </subcellularLocation>
</comment>
<proteinExistence type="inferred from homology"/>
<dbReference type="Pfam" id="PF03715">
    <property type="entry name" value="Noc2"/>
    <property type="match status" value="1"/>
</dbReference>
<feature type="region of interest" description="Disordered" evidence="4">
    <location>
        <begin position="60"/>
        <end position="100"/>
    </location>
</feature>
<evidence type="ECO:0000256" key="1">
    <source>
        <dbReference type="ARBA" id="ARBA00004123"/>
    </source>
</evidence>
<dbReference type="Proteomes" id="UP000054632">
    <property type="component" value="Unassembled WGS sequence"/>
</dbReference>
<evidence type="ECO:0000259" key="5">
    <source>
        <dbReference type="Pfam" id="PF22600"/>
    </source>
</evidence>
<organism evidence="6 7">
    <name type="scientific">Trichinella pseudospiralis</name>
    <name type="common">Parasitic roundworm</name>
    <dbReference type="NCBI Taxonomy" id="6337"/>
    <lineage>
        <taxon>Eukaryota</taxon>
        <taxon>Metazoa</taxon>
        <taxon>Ecdysozoa</taxon>
        <taxon>Nematoda</taxon>
        <taxon>Enoplea</taxon>
        <taxon>Dorylaimia</taxon>
        <taxon>Trichinellida</taxon>
        <taxon>Trichinellidae</taxon>
        <taxon>Trichinella</taxon>
    </lineage>
</organism>
<evidence type="ECO:0000256" key="3">
    <source>
        <dbReference type="ARBA" id="ARBA00023242"/>
    </source>
</evidence>
<dbReference type="GO" id="GO:0005730">
    <property type="term" value="C:nucleolus"/>
    <property type="evidence" value="ECO:0007669"/>
    <property type="project" value="TreeGrafter"/>
</dbReference>
<dbReference type="AlphaFoldDB" id="A0A0V1F041"/>